<feature type="transmembrane region" description="Helical" evidence="9">
    <location>
        <begin position="80"/>
        <end position="102"/>
    </location>
</feature>
<evidence type="ECO:0000313" key="11">
    <source>
        <dbReference type="Proteomes" id="UP000694865"/>
    </source>
</evidence>
<organism evidence="11 12">
    <name type="scientific">Saccoglossus kowalevskii</name>
    <name type="common">Acorn worm</name>
    <dbReference type="NCBI Taxonomy" id="10224"/>
    <lineage>
        <taxon>Eukaryota</taxon>
        <taxon>Metazoa</taxon>
        <taxon>Hemichordata</taxon>
        <taxon>Enteropneusta</taxon>
        <taxon>Harrimaniidae</taxon>
        <taxon>Saccoglossus</taxon>
    </lineage>
</organism>
<keyword evidence="7 9" id="KW-0472">Membrane</keyword>
<feature type="compositionally biased region" description="Polar residues" evidence="8">
    <location>
        <begin position="28"/>
        <end position="43"/>
    </location>
</feature>
<keyword evidence="5" id="KW-0479">Metal-binding</keyword>
<evidence type="ECO:0000256" key="7">
    <source>
        <dbReference type="ARBA" id="ARBA00023136"/>
    </source>
</evidence>
<evidence type="ECO:0000256" key="9">
    <source>
        <dbReference type="SAM" id="Phobius"/>
    </source>
</evidence>
<protein>
    <submittedName>
        <fullName evidence="12">Lipopolysaccharide-induced tumor necrosis factor-alpha factor homolog</fullName>
    </submittedName>
</protein>
<keyword evidence="6" id="KW-0862">Zinc</keyword>
<evidence type="ECO:0000256" key="5">
    <source>
        <dbReference type="ARBA" id="ARBA00022723"/>
    </source>
</evidence>
<keyword evidence="11" id="KW-1185">Reference proteome</keyword>
<feature type="region of interest" description="Disordered" evidence="8">
    <location>
        <begin position="23"/>
        <end position="43"/>
    </location>
</feature>
<dbReference type="Pfam" id="PF10601">
    <property type="entry name" value="zf-LITAF-like"/>
    <property type="match status" value="1"/>
</dbReference>
<evidence type="ECO:0000256" key="1">
    <source>
        <dbReference type="ARBA" id="ARBA00004414"/>
    </source>
</evidence>
<evidence type="ECO:0000256" key="6">
    <source>
        <dbReference type="ARBA" id="ARBA00022833"/>
    </source>
</evidence>
<evidence type="ECO:0000256" key="4">
    <source>
        <dbReference type="ARBA" id="ARBA00005975"/>
    </source>
</evidence>
<name>A0ABM0MQL0_SACKO</name>
<dbReference type="GeneID" id="102802403"/>
<dbReference type="PANTHER" id="PTHR23292">
    <property type="entry name" value="LIPOPOLYSACCHARIDE-INDUCED TUMOR NECROSIS FACTOR-ALPHA FACTOR"/>
    <property type="match status" value="1"/>
</dbReference>
<sequence>MSDNFDNSKYGGFSNDAPPPYPGIAEPYSTQPPVATQPTHTTTSFVSGPYRSVYRDFPVNVRCPSCHTDIVTVLNYTSGVLAWVICGIICLLGGWLLCLCLIPFCINACKDVVHSCPNCHAVIGKYDRLH</sequence>
<evidence type="ECO:0000256" key="3">
    <source>
        <dbReference type="ARBA" id="ARBA00004630"/>
    </source>
</evidence>
<dbReference type="InterPro" id="IPR006629">
    <property type="entry name" value="LITAF"/>
</dbReference>
<dbReference type="InterPro" id="IPR037519">
    <property type="entry name" value="LITAF_fam"/>
</dbReference>
<comment type="similarity">
    <text evidence="4">Belongs to the CDIP1/LITAF family.</text>
</comment>
<dbReference type="PROSITE" id="PS51837">
    <property type="entry name" value="LITAF"/>
    <property type="match status" value="1"/>
</dbReference>
<keyword evidence="9" id="KW-0812">Transmembrane</keyword>
<feature type="domain" description="LITAF" evidence="10">
    <location>
        <begin position="42"/>
        <end position="128"/>
    </location>
</feature>
<evidence type="ECO:0000259" key="10">
    <source>
        <dbReference type="PROSITE" id="PS51837"/>
    </source>
</evidence>
<evidence type="ECO:0000256" key="2">
    <source>
        <dbReference type="ARBA" id="ARBA00004481"/>
    </source>
</evidence>
<reference evidence="12" key="1">
    <citation type="submission" date="2025-08" db="UniProtKB">
        <authorList>
            <consortium name="RefSeq"/>
        </authorList>
    </citation>
    <scope>IDENTIFICATION</scope>
    <source>
        <tissue evidence="12">Testes</tissue>
    </source>
</reference>
<evidence type="ECO:0000256" key="8">
    <source>
        <dbReference type="SAM" id="MobiDB-lite"/>
    </source>
</evidence>
<gene>
    <name evidence="12" type="primary">LOC102802403</name>
</gene>
<accession>A0ABM0MQL0</accession>
<dbReference type="SMART" id="SM00714">
    <property type="entry name" value="LITAF"/>
    <property type="match status" value="1"/>
</dbReference>
<comment type="subcellular location">
    <subcellularLocation>
        <location evidence="2">Endosome membrane</location>
        <topology evidence="2">Peripheral membrane protein</topology>
    </subcellularLocation>
    <subcellularLocation>
        <location evidence="1">Late endosome membrane</location>
    </subcellularLocation>
    <subcellularLocation>
        <location evidence="3">Lysosome membrane</location>
        <topology evidence="3">Peripheral membrane protein</topology>
        <orientation evidence="3">Cytoplasmic side</orientation>
    </subcellularLocation>
</comment>
<dbReference type="Proteomes" id="UP000694865">
    <property type="component" value="Unplaced"/>
</dbReference>
<dbReference type="PANTHER" id="PTHR23292:SF6">
    <property type="entry name" value="FI16602P1-RELATED"/>
    <property type="match status" value="1"/>
</dbReference>
<keyword evidence="9" id="KW-1133">Transmembrane helix</keyword>
<dbReference type="RefSeq" id="XP_006822301.1">
    <property type="nucleotide sequence ID" value="XM_006822238.1"/>
</dbReference>
<evidence type="ECO:0000313" key="12">
    <source>
        <dbReference type="RefSeq" id="XP_006822301.1"/>
    </source>
</evidence>
<proteinExistence type="inferred from homology"/>